<keyword evidence="3 5" id="KW-0663">Pyridoxal phosphate</keyword>
<dbReference type="InterPro" id="IPR043132">
    <property type="entry name" value="BCAT-like_C"/>
</dbReference>
<dbReference type="EMBL" id="EF082666">
    <property type="protein sequence ID" value="ABK22021.1"/>
    <property type="molecule type" value="mRNA"/>
</dbReference>
<proteinExistence type="evidence at transcript level"/>
<dbReference type="AlphaFoldDB" id="A9NN10"/>
<comment type="catalytic activity">
    <reaction evidence="6">
        <text>L-leucine + 2-oxoglutarate = 4-methyl-2-oxopentanoate + L-glutamate</text>
        <dbReference type="Rhea" id="RHEA:18321"/>
        <dbReference type="ChEBI" id="CHEBI:16810"/>
        <dbReference type="ChEBI" id="CHEBI:17865"/>
        <dbReference type="ChEBI" id="CHEBI:29985"/>
        <dbReference type="ChEBI" id="CHEBI:57427"/>
        <dbReference type="EC" id="2.6.1.42"/>
    </reaction>
</comment>
<comment type="catalytic activity">
    <reaction evidence="6">
        <text>L-valine + 2-oxoglutarate = 3-methyl-2-oxobutanoate + L-glutamate</text>
        <dbReference type="Rhea" id="RHEA:24813"/>
        <dbReference type="ChEBI" id="CHEBI:11851"/>
        <dbReference type="ChEBI" id="CHEBI:16810"/>
        <dbReference type="ChEBI" id="CHEBI:29985"/>
        <dbReference type="ChEBI" id="CHEBI:57762"/>
        <dbReference type="EC" id="2.6.1.42"/>
    </reaction>
</comment>
<evidence type="ECO:0000256" key="3">
    <source>
        <dbReference type="ARBA" id="ARBA00022898"/>
    </source>
</evidence>
<dbReference type="PROSITE" id="PS00770">
    <property type="entry name" value="AA_TRANSFER_CLASS_4"/>
    <property type="match status" value="1"/>
</dbReference>
<evidence type="ECO:0000256" key="4">
    <source>
        <dbReference type="RuleBase" id="RU004106"/>
    </source>
</evidence>
<dbReference type="GO" id="GO:0008652">
    <property type="term" value="P:amino acid biosynthetic process"/>
    <property type="evidence" value="ECO:0007669"/>
    <property type="project" value="UniProtKB-KW"/>
</dbReference>
<keyword evidence="6" id="KW-0028">Amino-acid biosynthesis</keyword>
<dbReference type="GO" id="GO:0004084">
    <property type="term" value="F:branched-chain-amino-acid transaminase activity"/>
    <property type="evidence" value="ECO:0007669"/>
    <property type="project" value="UniProtKB-EC"/>
</dbReference>
<organism evidence="7">
    <name type="scientific">Picea sitchensis</name>
    <name type="common">Sitka spruce</name>
    <name type="synonym">Pinus sitchensis</name>
    <dbReference type="NCBI Taxonomy" id="3332"/>
    <lineage>
        <taxon>Eukaryota</taxon>
        <taxon>Viridiplantae</taxon>
        <taxon>Streptophyta</taxon>
        <taxon>Embryophyta</taxon>
        <taxon>Tracheophyta</taxon>
        <taxon>Spermatophyta</taxon>
        <taxon>Pinopsida</taxon>
        <taxon>Pinidae</taxon>
        <taxon>Conifers I</taxon>
        <taxon>Pinales</taxon>
        <taxon>Pinaceae</taxon>
        <taxon>Picea</taxon>
    </lineage>
</organism>
<keyword evidence="6" id="KW-0032">Aminotransferase</keyword>
<name>A9NN10_PICSI</name>
<evidence type="ECO:0000256" key="6">
    <source>
        <dbReference type="RuleBase" id="RU004517"/>
    </source>
</evidence>
<dbReference type="GO" id="GO:0009082">
    <property type="term" value="P:branched-chain amino acid biosynthetic process"/>
    <property type="evidence" value="ECO:0007669"/>
    <property type="project" value="UniProtKB-KW"/>
</dbReference>
<comment type="catalytic activity">
    <reaction evidence="6">
        <text>L-isoleucine + 2-oxoglutarate = (S)-3-methyl-2-oxopentanoate + L-glutamate</text>
        <dbReference type="Rhea" id="RHEA:24801"/>
        <dbReference type="ChEBI" id="CHEBI:16810"/>
        <dbReference type="ChEBI" id="CHEBI:29985"/>
        <dbReference type="ChEBI" id="CHEBI:35146"/>
        <dbReference type="ChEBI" id="CHEBI:58045"/>
        <dbReference type="EC" id="2.6.1.42"/>
    </reaction>
</comment>
<dbReference type="EC" id="2.6.1.42" evidence="6"/>
<reference evidence="7" key="1">
    <citation type="journal article" date="2008" name="BMC Genomics">
        <title>A conifer genomics resource of 200,000 spruce (Picea spp.) ESTs and 6,464 high-quality, sequence-finished full-length cDNAs for Sitka spruce (Picea sitchensis).</title>
        <authorList>
            <person name="Ralph S.G."/>
            <person name="Chun H.J."/>
            <person name="Kolosova N."/>
            <person name="Cooper D."/>
            <person name="Oddy C."/>
            <person name="Ritland C.E."/>
            <person name="Kirkpatrick R."/>
            <person name="Moore R."/>
            <person name="Barber S."/>
            <person name="Holt R.A."/>
            <person name="Jones S.J."/>
            <person name="Marra M.A."/>
            <person name="Douglas C.J."/>
            <person name="Ritland K."/>
            <person name="Bohlmann J."/>
        </authorList>
    </citation>
    <scope>NUCLEOTIDE SEQUENCE</scope>
    <source>
        <tissue evidence="7">Bark</tissue>
    </source>
</reference>
<dbReference type="InterPro" id="IPR001544">
    <property type="entry name" value="Aminotrans_IV"/>
</dbReference>
<evidence type="ECO:0000313" key="7">
    <source>
        <dbReference type="EMBL" id="ABK22021.1"/>
    </source>
</evidence>
<evidence type="ECO:0000256" key="1">
    <source>
        <dbReference type="ARBA" id="ARBA00001933"/>
    </source>
</evidence>
<accession>A9NN10</accession>
<comment type="cofactor">
    <cofactor evidence="1 5">
        <name>pyridoxal 5'-phosphate</name>
        <dbReference type="ChEBI" id="CHEBI:597326"/>
    </cofactor>
</comment>
<keyword evidence="6" id="KW-0808">Transferase</keyword>
<comment type="similarity">
    <text evidence="2 4">Belongs to the class-IV pyridoxal-phosphate-dependent aminotransferase family.</text>
</comment>
<dbReference type="InterPro" id="IPR005786">
    <property type="entry name" value="B_amino_transII"/>
</dbReference>
<dbReference type="InterPro" id="IPR018300">
    <property type="entry name" value="Aminotrans_IV_CS"/>
</dbReference>
<dbReference type="SUPFAM" id="SSF56752">
    <property type="entry name" value="D-aminoacid aminotransferase-like PLP-dependent enzymes"/>
    <property type="match status" value="1"/>
</dbReference>
<dbReference type="Gene3D" id="3.20.10.10">
    <property type="entry name" value="D-amino Acid Aminotransferase, subunit A, domain 2"/>
    <property type="match status" value="1"/>
</dbReference>
<protein>
    <recommendedName>
        <fullName evidence="6">Branched-chain-amino-acid aminotransferase</fullName>
        <ecNumber evidence="6">2.6.1.42</ecNumber>
    </recommendedName>
</protein>
<evidence type="ECO:0000256" key="2">
    <source>
        <dbReference type="ARBA" id="ARBA00009320"/>
    </source>
</evidence>
<dbReference type="OMA" id="WLYGDQH"/>
<keyword evidence="6" id="KW-0100">Branched-chain amino acid biosynthesis</keyword>
<dbReference type="InterPro" id="IPR036038">
    <property type="entry name" value="Aminotransferase-like"/>
</dbReference>
<evidence type="ECO:0000256" key="5">
    <source>
        <dbReference type="RuleBase" id="RU004516"/>
    </source>
</evidence>
<dbReference type="PANTHER" id="PTHR42825">
    <property type="entry name" value="AMINO ACID AMINOTRANSFERASE"/>
    <property type="match status" value="1"/>
</dbReference>
<sequence>MYLDAINKKYLEEVSSCNVFVVKDKVISTPALHGTILPGITRKSIMEVARSRGYGVHERLVSVDELMDADEVFCTGTAVVVSPVGSITYLDRRVIYRNGAPGEVSQELYSALTSIQMGLAEDSMGWTMEVK</sequence>
<dbReference type="PANTHER" id="PTHR42825:SF2">
    <property type="entry name" value="BRANCHED-CHAIN-AMINO-ACID AMINOTRANSFERASE 3, CHLOROPLASTIC-RELATED"/>
    <property type="match status" value="1"/>
</dbReference>
<dbReference type="Pfam" id="PF01063">
    <property type="entry name" value="Aminotran_4"/>
    <property type="match status" value="1"/>
</dbReference>